<dbReference type="CDD" id="cd20495">
    <property type="entry name" value="C58_PaToxP-like"/>
    <property type="match status" value="1"/>
</dbReference>
<proteinExistence type="predicted"/>
<dbReference type="SUPFAM" id="SSF51120">
    <property type="entry name" value="beta-Roll"/>
    <property type="match status" value="1"/>
</dbReference>
<sequence length="1467" mass="158458">MSHVSSATTQPFFGYVQPRGTETSPPVQAVEHSRTRRDMSSVKGRYVETEPVHVPDNKVLEHFVSKMSDAVTGPGHDDFKRGYDTPSAVSLPGHSPKMSNLALMRLALDQQLSPREMGALRYLVEQRLISIPLDDARIFTKVITDKGVKVTPRPQGYYLSIINKLSGGQCAGFTHLLSLAVAEGKQDTFFSNVYHAIAHPDEPESQAFYRKLAEVQEKVKKVKVAHDPATRKVEAYTQIAPRLYDFAATTTLLISAEEHRLSAGVIVDDTGARTYYYDDPNAGFAVFFSKAAFEKGLKSIFTSPELKYLHRPYNKDSSNPKYLISVFKPDHVPEVSSDNNSIRFMYDAPLNGLDNVKVIDATRVPTKEAFGKQAPVPAGQAAADYEKITLGLGKLHDSKGMSQFHHTKETLKSVQDFIGKHPNSSLLSPMRELEHSLINTIKEAATPVGYPYAFERIEQQRSSLATAQIGTLFNSRTEAVRGTTFEILSPTSSDPARSEQVAKAVDTALQRIQVKTPKTAMAVAGHIDVIIAKPGDHPETKLLFSNPPTLIVGDDFFSAASKNGDTVADRVGHRDEVKGLDPLTKKQAALIAGKLGMLGYYKADAKGFLEVIGNKERFPEVGPQDSTRAGRSPRDFMEETYTSRLYEGRLNPQTKTALDKLFPTATGPSNARITTPPGNLVTPPKTPAQDLPKLTVVTPPKTVQTIDPTVLARLKELDANQPPIRFGEMDVSRVELYKMGVNLNGNPIEAQLPDDPDGRKMVGEMEVDYLRLEAFVKSGSSDVGKRTSDVLAEISSLREPTVPLLSRRDGGTIPEALQQSTRDMSRHAGAIRDMQRSNKALPADFFSSGTPGKTGATHSGGLGFQAFSTFQGLRSSIESIQRGDTTAGVIGLGAVGADYVGMGVEAGLNKVAQKVVDKAAPAILSFQSSTVGKMIGKAARGVGSFISIPFDIYTAVDSFKKAGRSTGKEAQDHYVNGAFAVANASTSLALGAAFLAGFSSAGPAGLIVAGGLMIAQSIYSAVRTVEDIDKHTPLTGGQKFTLGLKSFLGFEPGFDVMKPYLEAKYTEENEDQRRAHYKAFLEGPGKDLYERVVYGNTKVEVTEVPGKVPLTPSLWWNIPSLLLNLIKVDGKVPAATVRGGNDRITAPEESWNSMSIKPVEGVQGGGRGTFWVLGDGDDVVAGVMKKHNYFSFEGGKKLITGGDADDTFNFNADARQTLEQTRQVQDTEKNGFSPKASEIWGGDGTNTLSFSGELRTTYSVVGETKTVAYSGHVINFKSGTIAANTPDSKTNGVTPIAYFHSFSNAVTVENGESFIQGDDENNHLTLNGKKDVVLTGKGANVIIVNGGADIVGQGGFNTYEINKGNQAVIINDPVASVIKLDYSASQVLDWGVTPEGDLVATLHGDKAGEHRYLSIKNAYPKGSTEDAAKPTFVTNDGMMITINAPRKAGSDDRVVQVNRLKVEAPNV</sequence>
<reference evidence="2 3" key="1">
    <citation type="submission" date="2015-01" db="EMBL/GenBank/DDBJ databases">
        <title>Genome sequence of the beneficial rhizobacterium Pseudomonas fluorescens 2-79.</title>
        <authorList>
            <person name="Thuermer A."/>
            <person name="Daniel R."/>
        </authorList>
    </citation>
    <scope>NUCLEOTIDE SEQUENCE [LARGE SCALE GENOMIC DNA]</scope>
    <source>
        <strain evidence="2 3">2-79</strain>
    </source>
</reference>
<comment type="caution">
    <text evidence="2">The sequence shown here is derived from an EMBL/GenBank/DDBJ whole genome shotgun (WGS) entry which is preliminary data.</text>
</comment>
<accession>A0A0D0TG92</accession>
<dbReference type="Gene3D" id="2.150.10.10">
    <property type="entry name" value="Serralysin-like metalloprotease, C-terminal"/>
    <property type="match status" value="1"/>
</dbReference>
<evidence type="ECO:0000256" key="1">
    <source>
        <dbReference type="SAM" id="MobiDB-lite"/>
    </source>
</evidence>
<evidence type="ECO:0000313" key="3">
    <source>
        <dbReference type="Proteomes" id="UP000032210"/>
    </source>
</evidence>
<evidence type="ECO:0000313" key="2">
    <source>
        <dbReference type="EMBL" id="KIR21064.1"/>
    </source>
</evidence>
<feature type="compositionally biased region" description="Polar residues" evidence="1">
    <location>
        <begin position="666"/>
        <end position="677"/>
    </location>
</feature>
<feature type="region of interest" description="Disordered" evidence="1">
    <location>
        <begin position="1"/>
        <end position="41"/>
    </location>
</feature>
<organism evidence="2 3">
    <name type="scientific">Pseudomonas fluorescens</name>
    <dbReference type="NCBI Taxonomy" id="294"/>
    <lineage>
        <taxon>Bacteria</taxon>
        <taxon>Pseudomonadati</taxon>
        <taxon>Pseudomonadota</taxon>
        <taxon>Gammaproteobacteria</taxon>
        <taxon>Pseudomonadales</taxon>
        <taxon>Pseudomonadaceae</taxon>
        <taxon>Pseudomonas</taxon>
    </lineage>
</organism>
<protein>
    <submittedName>
        <fullName evidence="2">Uncharacterized protein</fullName>
    </submittedName>
</protein>
<dbReference type="Gene3D" id="1.20.140.180">
    <property type="match status" value="1"/>
</dbReference>
<dbReference type="PATRIC" id="fig|294.125.peg.3630"/>
<feature type="region of interest" description="Disordered" evidence="1">
    <location>
        <begin position="665"/>
        <end position="692"/>
    </location>
</feature>
<dbReference type="EMBL" id="JXCQ01000033">
    <property type="protein sequence ID" value="KIR21064.1"/>
    <property type="molecule type" value="Genomic_DNA"/>
</dbReference>
<gene>
    <name evidence="2" type="ORF">PFLU3_35400</name>
</gene>
<dbReference type="InterPro" id="IPR011049">
    <property type="entry name" value="Serralysin-like_metalloprot_C"/>
</dbReference>
<feature type="compositionally biased region" description="Polar residues" evidence="1">
    <location>
        <begin position="1"/>
        <end position="11"/>
    </location>
</feature>
<feature type="compositionally biased region" description="Basic and acidic residues" evidence="1">
    <location>
        <begin position="31"/>
        <end position="41"/>
    </location>
</feature>
<dbReference type="Proteomes" id="UP000032210">
    <property type="component" value="Unassembled WGS sequence"/>
</dbReference>
<name>A0A0D0TG92_PSEFL</name>